<gene>
    <name evidence="1" type="ORF">BC643_0356</name>
</gene>
<organism evidence="1 2">
    <name type="scientific">Mangrovibacterium diazotrophicum</name>
    <dbReference type="NCBI Taxonomy" id="1261403"/>
    <lineage>
        <taxon>Bacteria</taxon>
        <taxon>Pseudomonadati</taxon>
        <taxon>Bacteroidota</taxon>
        <taxon>Bacteroidia</taxon>
        <taxon>Marinilabiliales</taxon>
        <taxon>Prolixibacteraceae</taxon>
        <taxon>Mangrovibacterium</taxon>
    </lineage>
</organism>
<evidence type="ECO:0000313" key="1">
    <source>
        <dbReference type="EMBL" id="RKD90020.1"/>
    </source>
</evidence>
<name>A0A419W3W5_9BACT</name>
<dbReference type="OrthoDB" id="1081850at2"/>
<protein>
    <submittedName>
        <fullName evidence="1">Uncharacterized protein</fullName>
    </submittedName>
</protein>
<dbReference type="AlphaFoldDB" id="A0A419W3W5"/>
<dbReference type="EMBL" id="RAPN01000001">
    <property type="protein sequence ID" value="RKD90020.1"/>
    <property type="molecule type" value="Genomic_DNA"/>
</dbReference>
<dbReference type="RefSeq" id="WP_120271459.1">
    <property type="nucleotide sequence ID" value="NZ_RAPN01000001.1"/>
</dbReference>
<keyword evidence="2" id="KW-1185">Reference proteome</keyword>
<accession>A0A419W3W5</accession>
<proteinExistence type="predicted"/>
<reference evidence="1 2" key="1">
    <citation type="submission" date="2018-09" db="EMBL/GenBank/DDBJ databases">
        <title>Genomic Encyclopedia of Archaeal and Bacterial Type Strains, Phase II (KMG-II): from individual species to whole genera.</title>
        <authorList>
            <person name="Goeker M."/>
        </authorList>
    </citation>
    <scope>NUCLEOTIDE SEQUENCE [LARGE SCALE GENOMIC DNA]</scope>
    <source>
        <strain evidence="1 2">DSM 27148</strain>
    </source>
</reference>
<evidence type="ECO:0000313" key="2">
    <source>
        <dbReference type="Proteomes" id="UP000283387"/>
    </source>
</evidence>
<sequence length="154" mass="17274">MQNNELQLFQQVGIATTGNYKYSEIANSFNSPGYTSLAGNTYFNSIWFVEGLAVLADIGIGHTWTFLNGLKIVNIQDKQLVFDSTYHCRYYSKHAVISTVVEKVTCLILESAAKGGLPVNPLHVEQKVRSIIVDGFAQDQRYVLNYNTQKFLKA</sequence>
<dbReference type="Proteomes" id="UP000283387">
    <property type="component" value="Unassembled WGS sequence"/>
</dbReference>
<comment type="caution">
    <text evidence="1">The sequence shown here is derived from an EMBL/GenBank/DDBJ whole genome shotgun (WGS) entry which is preliminary data.</text>
</comment>